<dbReference type="OMA" id="WLTITHD"/>
<dbReference type="OrthoDB" id="196858at2759"/>
<name>G7E8V0_MIXOS</name>
<keyword evidence="2" id="KW-0472">Membrane</keyword>
<reference evidence="4 5" key="1">
    <citation type="journal article" date="2011" name="J. Gen. Appl. Microbiol.">
        <title>Draft genome sequencing of the enigmatic basidiomycete Mixia osmundae.</title>
        <authorList>
            <person name="Nishida H."/>
            <person name="Nagatsuka Y."/>
            <person name="Sugiyama J."/>
        </authorList>
    </citation>
    <scope>NUCLEOTIDE SEQUENCE [LARGE SCALE GENOMIC DNA]</scope>
    <source>
        <strain evidence="5">CBS 9802 / IAM 14324 / JCM 22182 / KY 12970</strain>
    </source>
</reference>
<feature type="domain" description="START" evidence="3">
    <location>
        <begin position="523"/>
        <end position="702"/>
    </location>
</feature>
<dbReference type="InParanoid" id="G7E8V0"/>
<feature type="region of interest" description="Disordered" evidence="1">
    <location>
        <begin position="1505"/>
        <end position="1547"/>
    </location>
</feature>
<evidence type="ECO:0000256" key="1">
    <source>
        <dbReference type="SAM" id="MobiDB-lite"/>
    </source>
</evidence>
<sequence length="1674" mass="180310">MSEGTYETAHKRHEAALTEALTHFRSLLASVHSKSWKPYGTSSSASSTAPPSVKNGAMANVSSSMSAAAGKAVAQAVAQAVSSTGSSPALGSALFGKPKAQIGQLEPSSVRVHRRSSKTVSIIRAIAEVPISNAEYLDINTFKAALQTPEVWSQWNQLIERAQLLEQVDPATRITKTDYVLGWPASPRDTVTISRTFQDAVTVIDVATSLPRSADEPAYLRPSPPFVRSQNHLLAWCIQIPTTSLQQPFSGSAFDRNQTENVMARITMFWQWDLKGTVVSSHHTQVANILSNFVSFVREKGDTLPSVMSYGKSLELVAKAYDPGQETLSTDYTIVAEDDFDHRGDTDPKGMDELASQRERKRLERSIEFALPAGQGWDVAVIVRGQGDDVNTDWQSSVENSSTDFSKPSHIGSGHLVLRLSHARLLRADELVSVKVKIQRLAGGRSVRINNKSAKVVDVEVKNPAALSRQILEAPADDTTQQTSSTIQSVPTAPSLTTLPSKARANAISIAIGSLVSRSYVYFTSLLQEPEAKWRHISDTKGVTVTQLNSLDPTLAIYKAEATFVGVGVWDIYCAIATASARLSWDKTVEDVHLLDHVNELSSLWYFKTKAAWPVSARDSVLLRTTYRSPSSVHVFSFSADDTNLFSAIPAVESAVIRTQTDVYGWAIEALSPTTTQITLIEQSNPKGWSNKSWIPQQMISSVSGVGDFAIKHGGPPVLTRLLGGKLLSTAYEHERSLLKLEYVAAPRSSAPDTRTLALSEETTTTDADSIISAAPGSIECELRCDTHTWASSLDIVIDPPPSKVSCLSRHRLSSGAGCWITIEHENSAVMSDRVLVVVRKGALGREKGSVVVNGCKAHVDIEDMPDDEVKLLATRKRVKASPIPLDQYPAITPSAWRGTPTLSALGTPALGSTNNPLETLDSSERASMSDAPRKPPLSYALEALAWLQALHAEQMADMTLQPVGWSLVTEKPAAVRKKLLSHISSTLPVFRADKIVQGVTAEQMCSIVSLPGYRAAWDDRVESVQLLSSHGHGCTTSLMTTKSAFLTFRGRAFYHATVNAHFKLPAPSAGSSTSTVYLCATASFQPSAGQTDELNPQRLPNGQTLLDGWILETLDPYTSNDYAIPSTRCSYFSAVDYSGSVPAAFNSMLNANLARVIDAVERSVKTRGAAPRLYQPGTSLQIEGPLSSGVSDECKWVMTTDPAKSVAANEDADSVSGFYAVSLVIPKHSMTLGSVPPEQERASAVGLPKSSSNYTLSSISAISKGHTLRKPASSAELRSRPSIPALKTAPNPQSIAARPKTESDGLNSPVDDLVVGEIIVDSRRYPAGYNIQHHAHFGDGQILLGGTDHNYATSALPVQLRIHELPLSTVVAASVGAPHRYRDHLIRIMLPTGAIEHPVRDPLMEDEPAARPHWYRRLLSEGITLTLNIAPTEGGAADTAMTASYDGTTLGIISEQASRRLLDIREEQNWLSSSARLSRVPIRTGDATSTVALPAGLIQPLAARSEDTSAAKGTASRSASQEKHSRAQSGLATPIDGQIDPSEGKRPIDTLARTSAANQDDISATTGVLGGFPLAKMTTAVASFDASMQTKAAVSLTMLILVAVTSFLLGSLMRSMLSPADFIFVSHSSSLDDAVIRALEAKGQGWRIAKRLLELKIPGLHYDFMISIARHPT</sequence>
<dbReference type="GO" id="GO:0005737">
    <property type="term" value="C:cytoplasm"/>
    <property type="evidence" value="ECO:0007669"/>
    <property type="project" value="UniProtKB-ARBA"/>
</dbReference>
<evidence type="ECO:0000313" key="4">
    <source>
        <dbReference type="EMBL" id="GAA99568.1"/>
    </source>
</evidence>
<dbReference type="SUPFAM" id="SSF55961">
    <property type="entry name" value="Bet v1-like"/>
    <property type="match status" value="3"/>
</dbReference>
<keyword evidence="2" id="KW-0812">Transmembrane</keyword>
<gene>
    <name evidence="4" type="primary">Mo06269</name>
    <name evidence="4" type="ORF">E5Q_06269</name>
</gene>
<feature type="region of interest" description="Disordered" evidence="1">
    <location>
        <begin position="1271"/>
        <end position="1308"/>
    </location>
</feature>
<feature type="compositionally biased region" description="Polar residues" evidence="1">
    <location>
        <begin position="906"/>
        <end position="918"/>
    </location>
</feature>
<evidence type="ECO:0000313" key="5">
    <source>
        <dbReference type="Proteomes" id="UP000009131"/>
    </source>
</evidence>
<keyword evidence="2" id="KW-1133">Transmembrane helix</keyword>
<dbReference type="STRING" id="764103.G7E8V0"/>
<dbReference type="EMBL" id="BABT02000220">
    <property type="protein sequence ID" value="GAA99568.1"/>
    <property type="molecule type" value="Genomic_DNA"/>
</dbReference>
<dbReference type="PANTHER" id="PTHR19308">
    <property type="entry name" value="PHOSPHATIDYLCHOLINE TRANSFER PROTEIN"/>
    <property type="match status" value="1"/>
</dbReference>
<keyword evidence="5" id="KW-1185">Reference proteome</keyword>
<dbReference type="InterPro" id="IPR002913">
    <property type="entry name" value="START_lipid-bd_dom"/>
</dbReference>
<dbReference type="eggNOG" id="KOG1739">
    <property type="taxonomic scope" value="Eukaryota"/>
</dbReference>
<evidence type="ECO:0000256" key="2">
    <source>
        <dbReference type="SAM" id="Phobius"/>
    </source>
</evidence>
<dbReference type="InterPro" id="IPR023393">
    <property type="entry name" value="START-like_dom_sf"/>
</dbReference>
<proteinExistence type="predicted"/>
<dbReference type="HOGENOM" id="CLU_002853_0_0_1"/>
<dbReference type="GO" id="GO:0008289">
    <property type="term" value="F:lipid binding"/>
    <property type="evidence" value="ECO:0007669"/>
    <property type="project" value="InterPro"/>
</dbReference>
<evidence type="ECO:0000259" key="3">
    <source>
        <dbReference type="PROSITE" id="PS50848"/>
    </source>
</evidence>
<feature type="transmembrane region" description="Helical" evidence="2">
    <location>
        <begin position="1593"/>
        <end position="1613"/>
    </location>
</feature>
<dbReference type="InterPro" id="IPR051213">
    <property type="entry name" value="START_lipid_transfer"/>
</dbReference>
<dbReference type="PROSITE" id="PS50848">
    <property type="entry name" value="START"/>
    <property type="match status" value="1"/>
</dbReference>
<organism evidence="4 5">
    <name type="scientific">Mixia osmundae (strain CBS 9802 / IAM 14324 / JCM 22182 / KY 12970)</name>
    <dbReference type="NCBI Taxonomy" id="764103"/>
    <lineage>
        <taxon>Eukaryota</taxon>
        <taxon>Fungi</taxon>
        <taxon>Dikarya</taxon>
        <taxon>Basidiomycota</taxon>
        <taxon>Pucciniomycotina</taxon>
        <taxon>Mixiomycetes</taxon>
        <taxon>Mixiales</taxon>
        <taxon>Mixiaceae</taxon>
        <taxon>Mixia</taxon>
    </lineage>
</organism>
<comment type="caution">
    <text evidence="4">The sequence shown here is derived from an EMBL/GenBank/DDBJ whole genome shotgun (WGS) entry which is preliminary data.</text>
</comment>
<dbReference type="Proteomes" id="UP000009131">
    <property type="component" value="Unassembled WGS sequence"/>
</dbReference>
<dbReference type="Pfam" id="PF01852">
    <property type="entry name" value="START"/>
    <property type="match status" value="2"/>
</dbReference>
<accession>G7E8V0</accession>
<dbReference type="PANTHER" id="PTHR19308:SF54">
    <property type="entry name" value="START DOMAIN-CONTAINING PROTEIN"/>
    <property type="match status" value="1"/>
</dbReference>
<dbReference type="CDD" id="cd00177">
    <property type="entry name" value="START"/>
    <property type="match status" value="1"/>
</dbReference>
<reference evidence="4 5" key="2">
    <citation type="journal article" date="2012" name="Open Biol.">
        <title>Characteristics of nucleosomes and linker DNA regions on the genome of the basidiomycete Mixia osmundae revealed by mono- and dinucleosome mapping.</title>
        <authorList>
            <person name="Nishida H."/>
            <person name="Kondo S."/>
            <person name="Matsumoto T."/>
            <person name="Suzuki Y."/>
            <person name="Yoshikawa H."/>
            <person name="Taylor T.D."/>
            <person name="Sugiyama J."/>
        </authorList>
    </citation>
    <scope>NUCLEOTIDE SEQUENCE [LARGE SCALE GENOMIC DNA]</scope>
    <source>
        <strain evidence="5">CBS 9802 / IAM 14324 / JCM 22182 / KY 12970</strain>
    </source>
</reference>
<protein>
    <recommendedName>
        <fullName evidence="3">START domain-containing protein</fullName>
    </recommendedName>
</protein>
<dbReference type="RefSeq" id="XP_014568792.1">
    <property type="nucleotide sequence ID" value="XM_014713306.1"/>
</dbReference>
<dbReference type="Gene3D" id="3.30.530.20">
    <property type="match status" value="3"/>
</dbReference>
<feature type="region of interest" description="Disordered" evidence="1">
    <location>
        <begin position="906"/>
        <end position="933"/>
    </location>
</feature>